<dbReference type="AlphaFoldDB" id="A0A317XI76"/>
<keyword evidence="3" id="KW-1185">Reference proteome</keyword>
<accession>A0A317XI76</accession>
<reference evidence="2 3" key="1">
    <citation type="journal article" date="2018" name="Mol. Biol. Evol.">
        <title>Broad Genomic Sampling Reveals a Smut Pathogenic Ancestry of the Fungal Clade Ustilaginomycotina.</title>
        <authorList>
            <person name="Kijpornyongpan T."/>
            <person name="Mondo S.J."/>
            <person name="Barry K."/>
            <person name="Sandor L."/>
            <person name="Lee J."/>
            <person name="Lipzen A."/>
            <person name="Pangilinan J."/>
            <person name="LaButti K."/>
            <person name="Hainaut M."/>
            <person name="Henrissat B."/>
            <person name="Grigoriev I.V."/>
            <person name="Spatafora J.W."/>
            <person name="Aime M.C."/>
        </authorList>
    </citation>
    <scope>NUCLEOTIDE SEQUENCE [LARGE SCALE GENOMIC DNA]</scope>
    <source>
        <strain evidence="2 3">MCA 3645</strain>
    </source>
</reference>
<dbReference type="Proteomes" id="UP000246740">
    <property type="component" value="Unassembled WGS sequence"/>
</dbReference>
<evidence type="ECO:0000313" key="2">
    <source>
        <dbReference type="EMBL" id="PWY97984.1"/>
    </source>
</evidence>
<dbReference type="EMBL" id="KZ819201">
    <property type="protein sequence ID" value="PWY97984.1"/>
    <property type="molecule type" value="Genomic_DNA"/>
</dbReference>
<organism evidence="2 3">
    <name type="scientific">Testicularia cyperi</name>
    <dbReference type="NCBI Taxonomy" id="1882483"/>
    <lineage>
        <taxon>Eukaryota</taxon>
        <taxon>Fungi</taxon>
        <taxon>Dikarya</taxon>
        <taxon>Basidiomycota</taxon>
        <taxon>Ustilaginomycotina</taxon>
        <taxon>Ustilaginomycetes</taxon>
        <taxon>Ustilaginales</taxon>
        <taxon>Anthracoideaceae</taxon>
        <taxon>Testicularia</taxon>
    </lineage>
</organism>
<keyword evidence="1" id="KW-0732">Signal</keyword>
<sequence>MKWTMMAKAVGCLAMLTFLSSQFTTSMPVPNGGLEEGIISIPKLIEAKKWPLLPFDQLENVPKLGLIPNPLKSRVSGIDAKSRPIFDLPGPGQSLMFAKKLEWWRGGIIGSAKYRSLGLTRAPFGKPDGVSFLRKNMVYPDQELMHVNRDVVFRKLDGGLVKVHNVDLLTLKYHSSDQSRDWKPVTDPRPKSSVLYKTTWSKSDDPKLWRSSTVSKAKEWLKYGRKDATPPNVQLVE</sequence>
<dbReference type="InParanoid" id="A0A317XI76"/>
<feature type="signal peptide" evidence="1">
    <location>
        <begin position="1"/>
        <end position="26"/>
    </location>
</feature>
<gene>
    <name evidence="2" type="ORF">BCV70DRAFT_239208</name>
</gene>
<evidence type="ECO:0000256" key="1">
    <source>
        <dbReference type="SAM" id="SignalP"/>
    </source>
</evidence>
<proteinExistence type="predicted"/>
<protein>
    <submittedName>
        <fullName evidence="2">Uncharacterized protein</fullName>
    </submittedName>
</protein>
<evidence type="ECO:0000313" key="3">
    <source>
        <dbReference type="Proteomes" id="UP000246740"/>
    </source>
</evidence>
<name>A0A317XI76_9BASI</name>
<feature type="chain" id="PRO_5016307960" evidence="1">
    <location>
        <begin position="27"/>
        <end position="237"/>
    </location>
</feature>